<dbReference type="PANTHER" id="PTHR32432">
    <property type="entry name" value="CELL DIVISION PROTEIN FTSA-RELATED"/>
    <property type="match status" value="1"/>
</dbReference>
<protein>
    <submittedName>
        <fullName evidence="2">Cell division protein FtsA</fullName>
    </submittedName>
</protein>
<keyword evidence="2" id="KW-0132">Cell division</keyword>
<dbReference type="SMART" id="SM00842">
    <property type="entry name" value="FtsA"/>
    <property type="match status" value="1"/>
</dbReference>
<sequence>MINVEKIRDDLVFGLDIGTRNVVGVVGYMNKSRFMVIAMACREHDTRAMMDGQIHDIYKVGDTIRSVKNDLERQLDMKLTDVCIAAAGRVLRTLNVSAEYTFEEETRVTQEHIYSLNLLAVEKAHNEINGSSGQTRFFCVGNTPVRYRLNGYDINNLEGHKAETIGVDLIATFLPEEVVDGLYEAVSYAGLQVASLTLEPIAAINIAIPESYRLLNIALVDVGAGTSDICITKDGSIVAYGMIPYAGDEITEAVARGCLVDFNTAEQIKVQASQKNGKVTYKDIMGLSQTVPAETIRNIASEAMMKIAEETARKIRDINGGKPANAVFLVGGGGKMAGYSDMLAEKLELPKERVAVRGEEVLTSVDFDVDNYKKDALFVTPVGICTNYYSQKNNFMFVSVNDQRLKMYDNNHLTVVDAIMQVGFPNEKLFPRRGEALEFTVNGNARLARGRMGEAAVVTLNGRPANLNAPIARNDSIYVTESTMGEPGAITIGQLDEFNSTVKLVVNDKTVLCPRFAYVNGELQSQFYDIRQGDDIVMENYYTVAQLFEFLDIDISGFDVYVNNVLADADTKVYENFTVRTAAADEEPAVEAAGAYAAVQEEAAAADEYCEENTAEKAAEPEAAHDIYITVNSEPVKLSGKKKYVLVDLFDFYQFDLNSPQKGGNIVLKHNGVAGDYMGPLNDGDNVELYWQ</sequence>
<dbReference type="AlphaFoldDB" id="R7AZZ9"/>
<dbReference type="InterPro" id="IPR043129">
    <property type="entry name" value="ATPase_NBD"/>
</dbReference>
<dbReference type="EMBL" id="CBHH010000020">
    <property type="protein sequence ID" value="CDD55812.1"/>
    <property type="molecule type" value="Genomic_DNA"/>
</dbReference>
<organism evidence="2 3">
    <name type="scientific">Bacteroides pectinophilus CAG:437</name>
    <dbReference type="NCBI Taxonomy" id="1263051"/>
    <lineage>
        <taxon>Bacteria</taxon>
        <taxon>Bacillati</taxon>
        <taxon>Bacillota</taxon>
        <taxon>Clostridia</taxon>
        <taxon>Eubacteriales</taxon>
    </lineage>
</organism>
<dbReference type="PANTHER" id="PTHR32432:SF3">
    <property type="entry name" value="ETHANOLAMINE UTILIZATION PROTEIN EUTJ"/>
    <property type="match status" value="1"/>
</dbReference>
<dbReference type="InterPro" id="IPR003494">
    <property type="entry name" value="SHS2_FtsA"/>
</dbReference>
<gene>
    <name evidence="2" type="ORF">BN656_00537</name>
</gene>
<reference evidence="2" key="1">
    <citation type="submission" date="2012-11" db="EMBL/GenBank/DDBJ databases">
        <title>Dependencies among metagenomic species, viruses, plasmids and units of genetic variation.</title>
        <authorList>
            <person name="Nielsen H.B."/>
            <person name="Almeida M."/>
            <person name="Juncker A.S."/>
            <person name="Rasmussen S."/>
            <person name="Li J."/>
            <person name="Sunagawa S."/>
            <person name="Plichta D."/>
            <person name="Gautier L."/>
            <person name="Le Chatelier E."/>
            <person name="Peletier E."/>
            <person name="Bonde I."/>
            <person name="Nielsen T."/>
            <person name="Manichanh C."/>
            <person name="Arumugam M."/>
            <person name="Batto J."/>
            <person name="Santos M.B.Q.D."/>
            <person name="Blom N."/>
            <person name="Borruel N."/>
            <person name="Burgdorf K.S."/>
            <person name="Boumezbeur F."/>
            <person name="Casellas F."/>
            <person name="Dore J."/>
            <person name="Guarner F."/>
            <person name="Hansen T."/>
            <person name="Hildebrand F."/>
            <person name="Kaas R.S."/>
            <person name="Kennedy S."/>
            <person name="Kristiansen K."/>
            <person name="Kultima J.R."/>
            <person name="Leonard P."/>
            <person name="Levenez F."/>
            <person name="Lund O."/>
            <person name="Moumen B."/>
            <person name="Le Paslier D."/>
            <person name="Pons N."/>
            <person name="Pedersen O."/>
            <person name="Prifti E."/>
            <person name="Qin J."/>
            <person name="Raes J."/>
            <person name="Tap J."/>
            <person name="Tims S."/>
            <person name="Ussery D.W."/>
            <person name="Yamada T."/>
            <person name="MetaHit consortium"/>
            <person name="Renault P."/>
            <person name="Sicheritz-Ponten T."/>
            <person name="Bork P."/>
            <person name="Wang J."/>
            <person name="Brunak S."/>
            <person name="Ehrlich S.D."/>
        </authorList>
    </citation>
    <scope>NUCLEOTIDE SEQUENCE [LARGE SCALE GENOMIC DNA]</scope>
</reference>
<dbReference type="GO" id="GO:0051301">
    <property type="term" value="P:cell division"/>
    <property type="evidence" value="ECO:0007669"/>
    <property type="project" value="UniProtKB-KW"/>
</dbReference>
<dbReference type="CDD" id="cd24004">
    <property type="entry name" value="ASKHA_NBD_PilM-like"/>
    <property type="match status" value="1"/>
</dbReference>
<proteinExistence type="predicted"/>
<feature type="domain" description="SHS2" evidence="1">
    <location>
        <begin position="12"/>
        <end position="207"/>
    </location>
</feature>
<comment type="caution">
    <text evidence="2">The sequence shown here is derived from an EMBL/GenBank/DDBJ whole genome shotgun (WGS) entry which is preliminary data.</text>
</comment>
<evidence type="ECO:0000259" key="1">
    <source>
        <dbReference type="SMART" id="SM00842"/>
    </source>
</evidence>
<dbReference type="Proteomes" id="UP000018141">
    <property type="component" value="Unassembled WGS sequence"/>
</dbReference>
<dbReference type="InterPro" id="IPR050696">
    <property type="entry name" value="FtsA/MreB"/>
</dbReference>
<dbReference type="Gene3D" id="3.30.420.40">
    <property type="match status" value="2"/>
</dbReference>
<name>R7AZZ9_9FIRM</name>
<keyword evidence="2" id="KW-0131">Cell cycle</keyword>
<evidence type="ECO:0000313" key="2">
    <source>
        <dbReference type="EMBL" id="CDD55812.1"/>
    </source>
</evidence>
<dbReference type="Pfam" id="PF14450">
    <property type="entry name" value="FtsA"/>
    <property type="match status" value="1"/>
</dbReference>
<accession>R7AZZ9</accession>
<dbReference type="SUPFAM" id="SSF53067">
    <property type="entry name" value="Actin-like ATPase domain"/>
    <property type="match status" value="2"/>
</dbReference>
<evidence type="ECO:0000313" key="3">
    <source>
        <dbReference type="Proteomes" id="UP000018141"/>
    </source>
</evidence>